<proteinExistence type="predicted"/>
<organism evidence="2 4">
    <name type="scientific">Devosia psychrophila</name>
    <dbReference type="NCBI Taxonomy" id="728005"/>
    <lineage>
        <taxon>Bacteria</taxon>
        <taxon>Pseudomonadati</taxon>
        <taxon>Pseudomonadota</taxon>
        <taxon>Alphaproteobacteria</taxon>
        <taxon>Hyphomicrobiales</taxon>
        <taxon>Devosiaceae</taxon>
        <taxon>Devosia</taxon>
    </lineage>
</organism>
<dbReference type="AlphaFoldDB" id="A0A0F5PSY3"/>
<dbReference type="EMBL" id="FOMB01000001">
    <property type="protein sequence ID" value="SFB96251.1"/>
    <property type="molecule type" value="Genomic_DNA"/>
</dbReference>
<dbReference type="Proteomes" id="UP000033519">
    <property type="component" value="Unassembled WGS sequence"/>
</dbReference>
<dbReference type="Proteomes" id="UP000182258">
    <property type="component" value="Unassembled WGS sequence"/>
</dbReference>
<gene>
    <name evidence="2" type="ORF">SAMN04488059_101198</name>
    <name evidence="1" type="ORF">WH91_17955</name>
</gene>
<evidence type="ECO:0000313" key="1">
    <source>
        <dbReference type="EMBL" id="KKC31700.1"/>
    </source>
</evidence>
<evidence type="ECO:0000313" key="2">
    <source>
        <dbReference type="EMBL" id="SFB96251.1"/>
    </source>
</evidence>
<dbReference type="EMBL" id="LAPV01000159">
    <property type="protein sequence ID" value="KKC31700.1"/>
    <property type="molecule type" value="Genomic_DNA"/>
</dbReference>
<protein>
    <submittedName>
        <fullName evidence="2">Uncharacterized protein</fullName>
    </submittedName>
</protein>
<reference evidence="2 4" key="2">
    <citation type="submission" date="2016-10" db="EMBL/GenBank/DDBJ databases">
        <authorList>
            <person name="de Groot N.N."/>
        </authorList>
    </citation>
    <scope>NUCLEOTIDE SEQUENCE [LARGE SCALE GENOMIC DNA]</scope>
    <source>
        <strain evidence="2 4">CGMCC 1.10210</strain>
    </source>
</reference>
<dbReference type="OrthoDB" id="8127415at2"/>
<evidence type="ECO:0000313" key="4">
    <source>
        <dbReference type="Proteomes" id="UP000182258"/>
    </source>
</evidence>
<dbReference type="RefSeq" id="WP_046172475.1">
    <property type="nucleotide sequence ID" value="NZ_FOMB01000001.1"/>
</dbReference>
<accession>A0A0F5PSY3</accession>
<name>A0A0F5PSY3_9HYPH</name>
<sequence>MASKLIVTHLNHDLQGRKSYVSLIWSDDPTRRLGLEVPFGTALADAETAARTALTALARELDESELSPVASSA</sequence>
<evidence type="ECO:0000313" key="3">
    <source>
        <dbReference type="Proteomes" id="UP000033519"/>
    </source>
</evidence>
<keyword evidence="3" id="KW-1185">Reference proteome</keyword>
<reference evidence="1 3" key="1">
    <citation type="submission" date="2015-03" db="EMBL/GenBank/DDBJ databases">
        <authorList>
            <person name="Lepp D."/>
            <person name="Hassan Y.I."/>
            <person name="Li X.-Z."/>
            <person name="Zhou T."/>
        </authorList>
    </citation>
    <scope>NUCLEOTIDE SEQUENCE [LARGE SCALE GENOMIC DNA]</scope>
    <source>
        <strain evidence="1 3">Cr7-05</strain>
    </source>
</reference>